<evidence type="ECO:0000256" key="1">
    <source>
        <dbReference type="SAM" id="Coils"/>
    </source>
</evidence>
<feature type="coiled-coil region" evidence="1">
    <location>
        <begin position="133"/>
        <end position="195"/>
    </location>
</feature>
<evidence type="ECO:0000313" key="3">
    <source>
        <dbReference type="EMBL" id="AXY77733.1"/>
    </source>
</evidence>
<feature type="compositionally biased region" description="Polar residues" evidence="2">
    <location>
        <begin position="17"/>
        <end position="29"/>
    </location>
</feature>
<accession>A0A3B7MWB0</accession>
<sequence length="251" mass="29546">MGLTAVIALVAWTGNPQQYTQDKPSSQDTVPAKRNKSVREKDEKDLDKEIRKLEEAKEKLQEVDWDEIKKTVESARKSIDAEQLQKQIDQALKSVDMDKINQQVQESLKSIDFDKLQKEINESVKQSLSSLDKEDLKKHLDEAKREVEKELNNKDWKKEMEDLKKVNMKEVQEEMERVKDEFKDYQEMIYSMEKEGLLSTKGDYSIKYKDGNLTVNGKKQPQEVLDRYKKYFSHEKVTIRKEDGDMDIDFD</sequence>
<organism evidence="3 4">
    <name type="scientific">Paraflavitalea soli</name>
    <dbReference type="NCBI Taxonomy" id="2315862"/>
    <lineage>
        <taxon>Bacteria</taxon>
        <taxon>Pseudomonadati</taxon>
        <taxon>Bacteroidota</taxon>
        <taxon>Chitinophagia</taxon>
        <taxon>Chitinophagales</taxon>
        <taxon>Chitinophagaceae</taxon>
        <taxon>Paraflavitalea</taxon>
    </lineage>
</organism>
<gene>
    <name evidence="3" type="ORF">D3H65_28765</name>
</gene>
<keyword evidence="1" id="KW-0175">Coiled coil</keyword>
<dbReference type="KEGG" id="pseg:D3H65_28765"/>
<feature type="region of interest" description="Disordered" evidence="2">
    <location>
        <begin position="17"/>
        <end position="45"/>
    </location>
</feature>
<dbReference type="Proteomes" id="UP000263900">
    <property type="component" value="Chromosome"/>
</dbReference>
<name>A0A3B7MWB0_9BACT</name>
<keyword evidence="4" id="KW-1185">Reference proteome</keyword>
<evidence type="ECO:0000313" key="4">
    <source>
        <dbReference type="Proteomes" id="UP000263900"/>
    </source>
</evidence>
<reference evidence="3 4" key="1">
    <citation type="submission" date="2018-09" db="EMBL/GenBank/DDBJ databases">
        <title>Genome sequencing of strain 6GH32-13.</title>
        <authorList>
            <person name="Weon H.-Y."/>
            <person name="Heo J."/>
            <person name="Kwon S.-W."/>
        </authorList>
    </citation>
    <scope>NUCLEOTIDE SEQUENCE [LARGE SCALE GENOMIC DNA]</scope>
    <source>
        <strain evidence="3 4">5GH32-13</strain>
    </source>
</reference>
<dbReference type="EMBL" id="CP032157">
    <property type="protein sequence ID" value="AXY77733.1"/>
    <property type="molecule type" value="Genomic_DNA"/>
</dbReference>
<proteinExistence type="predicted"/>
<evidence type="ECO:0000256" key="2">
    <source>
        <dbReference type="SAM" id="MobiDB-lite"/>
    </source>
</evidence>
<dbReference type="OrthoDB" id="670270at2"/>
<protein>
    <submittedName>
        <fullName evidence="3">Uncharacterized protein</fullName>
    </submittedName>
</protein>
<dbReference type="AlphaFoldDB" id="A0A3B7MWB0"/>